<protein>
    <submittedName>
        <fullName evidence="2">Uncharacterized protein</fullName>
    </submittedName>
</protein>
<reference evidence="2" key="1">
    <citation type="submission" date="2020-05" db="EMBL/GenBank/DDBJ databases">
        <title>Mycena genomes resolve the evolution of fungal bioluminescence.</title>
        <authorList>
            <person name="Tsai I.J."/>
        </authorList>
    </citation>
    <scope>NUCLEOTIDE SEQUENCE</scope>
    <source>
        <strain evidence="2">171206Taipei</strain>
    </source>
</reference>
<name>A0A8H6TAE9_9AGAR</name>
<evidence type="ECO:0000313" key="2">
    <source>
        <dbReference type="EMBL" id="KAF7314878.1"/>
    </source>
</evidence>
<dbReference type="Proteomes" id="UP000636479">
    <property type="component" value="Unassembled WGS sequence"/>
</dbReference>
<accession>A0A8H6TAE9</accession>
<sequence length="122" mass="14038">MSINISLRDLALAELRARSTPLDRAEIEDGMDNVLTYLRRCFPPTHPHWLKVQRQNLYDVENVISLEVAQCNANRWLANEATIVYLYEKRLLDLGFDENDLGAKGNNKRHKEENIGESEGGR</sequence>
<dbReference type="AlphaFoldDB" id="A0A8H6TAE9"/>
<gene>
    <name evidence="2" type="ORF">MIND_00001500</name>
</gene>
<organism evidence="2 3">
    <name type="scientific">Mycena indigotica</name>
    <dbReference type="NCBI Taxonomy" id="2126181"/>
    <lineage>
        <taxon>Eukaryota</taxon>
        <taxon>Fungi</taxon>
        <taxon>Dikarya</taxon>
        <taxon>Basidiomycota</taxon>
        <taxon>Agaricomycotina</taxon>
        <taxon>Agaricomycetes</taxon>
        <taxon>Agaricomycetidae</taxon>
        <taxon>Agaricales</taxon>
        <taxon>Marasmiineae</taxon>
        <taxon>Mycenaceae</taxon>
        <taxon>Mycena</taxon>
    </lineage>
</organism>
<evidence type="ECO:0000313" key="3">
    <source>
        <dbReference type="Proteomes" id="UP000636479"/>
    </source>
</evidence>
<dbReference type="EMBL" id="JACAZF010000001">
    <property type="protein sequence ID" value="KAF7314878.1"/>
    <property type="molecule type" value="Genomic_DNA"/>
</dbReference>
<evidence type="ECO:0000256" key="1">
    <source>
        <dbReference type="SAM" id="MobiDB-lite"/>
    </source>
</evidence>
<comment type="caution">
    <text evidence="2">The sequence shown here is derived from an EMBL/GenBank/DDBJ whole genome shotgun (WGS) entry which is preliminary data.</text>
</comment>
<feature type="compositionally biased region" description="Basic and acidic residues" evidence="1">
    <location>
        <begin position="110"/>
        <end position="122"/>
    </location>
</feature>
<feature type="region of interest" description="Disordered" evidence="1">
    <location>
        <begin position="99"/>
        <end position="122"/>
    </location>
</feature>
<dbReference type="GeneID" id="59339507"/>
<keyword evidence="3" id="KW-1185">Reference proteome</keyword>
<dbReference type="RefSeq" id="XP_037224901.1">
    <property type="nucleotide sequence ID" value="XM_037356991.1"/>
</dbReference>
<proteinExistence type="predicted"/>